<organism evidence="1 2">
    <name type="scientific">Mycoplasma miroungigenitalium</name>
    <dbReference type="NCBI Taxonomy" id="754515"/>
    <lineage>
        <taxon>Bacteria</taxon>
        <taxon>Bacillati</taxon>
        <taxon>Mycoplasmatota</taxon>
        <taxon>Mollicutes</taxon>
        <taxon>Mycoplasmataceae</taxon>
        <taxon>Mycoplasma</taxon>
    </lineage>
</organism>
<keyword evidence="2" id="KW-1185">Reference proteome</keyword>
<dbReference type="Proteomes" id="UP000500686">
    <property type="component" value="Chromosome"/>
</dbReference>
<dbReference type="EMBL" id="CP053096">
    <property type="protein sequence ID" value="QJR43765.1"/>
    <property type="molecule type" value="Genomic_DNA"/>
</dbReference>
<name>A0A6M4JBL2_9MOLU</name>
<dbReference type="RefSeq" id="WP_171111865.1">
    <property type="nucleotide sequence ID" value="NZ_CP053096.1"/>
</dbReference>
<proteinExistence type="predicted"/>
<dbReference type="AlphaFoldDB" id="A0A6M4JBL2"/>
<evidence type="ECO:0000313" key="1">
    <source>
        <dbReference type="EMBL" id="QJR43765.1"/>
    </source>
</evidence>
<evidence type="ECO:0000313" key="2">
    <source>
        <dbReference type="Proteomes" id="UP000500686"/>
    </source>
</evidence>
<dbReference type="KEGG" id="mmir:HLA87_03185"/>
<gene>
    <name evidence="1" type="ORF">HLA87_03185</name>
</gene>
<sequence>MELFDELRNIDSYTIDVKNINKENKNIFFTISIKNKTNINDTFAKNILLTLTQFLRRDRN</sequence>
<reference evidence="1 2" key="1">
    <citation type="submission" date="2020-05" db="EMBL/GenBank/DDBJ databases">
        <title>Novel Mycoplasma species detected in Mirounga angustirostris (northern elephant seal) from the USA.</title>
        <authorList>
            <person name="Volokhov D.V."/>
        </authorList>
    </citation>
    <scope>NUCLEOTIDE SEQUENCE [LARGE SCALE GENOMIC DNA]</scope>
    <source>
        <strain evidence="1 2">Mirounga ES2806-GEN</strain>
    </source>
</reference>
<accession>A0A6M4JBL2</accession>
<protein>
    <submittedName>
        <fullName evidence="1">Uncharacterized protein</fullName>
    </submittedName>
</protein>